<feature type="domain" description="SANT" evidence="13">
    <location>
        <begin position="404"/>
        <end position="445"/>
    </location>
</feature>
<evidence type="ECO:0000256" key="11">
    <source>
        <dbReference type="SAM" id="MobiDB-lite"/>
    </source>
</evidence>
<feature type="region of interest" description="Disordered" evidence="11">
    <location>
        <begin position="1024"/>
        <end position="1077"/>
    </location>
</feature>
<protein>
    <recommendedName>
        <fullName evidence="8">snRNA-activating protein complex subunit 4</fullName>
    </recommendedName>
    <alternativeName>
        <fullName evidence="9">snRNA-activating protein complex 190 kDa subunit</fullName>
    </alternativeName>
</protein>
<feature type="domain" description="Myb-like" evidence="12">
    <location>
        <begin position="289"/>
        <end position="340"/>
    </location>
</feature>
<dbReference type="Gene3D" id="1.10.10.60">
    <property type="entry name" value="Homeodomain-like"/>
    <property type="match status" value="4"/>
</dbReference>
<reference evidence="15" key="3">
    <citation type="submission" date="2025-09" db="UniProtKB">
        <authorList>
            <consortium name="Ensembl"/>
        </authorList>
    </citation>
    <scope>IDENTIFICATION</scope>
</reference>
<feature type="compositionally biased region" description="Acidic residues" evidence="11">
    <location>
        <begin position="1201"/>
        <end position="1213"/>
    </location>
</feature>
<dbReference type="PROSITE" id="PS51293">
    <property type="entry name" value="SANT"/>
    <property type="match status" value="2"/>
</dbReference>
<feature type="region of interest" description="Disordered" evidence="11">
    <location>
        <begin position="1197"/>
        <end position="1254"/>
    </location>
</feature>
<feature type="compositionally biased region" description="Low complexity" evidence="11">
    <location>
        <begin position="654"/>
        <end position="672"/>
    </location>
</feature>
<comment type="function">
    <text evidence="7">Part of the SNAPc complex required for the transcription of both RNA polymerase II and III small-nuclear RNA genes. Binds to the proximal sequence element (PSE), a non-TATA-box basal promoter element common to these 2 types of genes. Recruits TBP and BRF2 to the U6 snRNA TATA box.</text>
</comment>
<feature type="compositionally biased region" description="Pro residues" evidence="11">
    <location>
        <begin position="1025"/>
        <end position="1041"/>
    </location>
</feature>
<dbReference type="PANTHER" id="PTHR46621">
    <property type="entry name" value="SNRNA-ACTIVATING PROTEIN COMPLEX SUBUNIT 4"/>
    <property type="match status" value="1"/>
</dbReference>
<evidence type="ECO:0000256" key="10">
    <source>
        <dbReference type="SAM" id="Coils"/>
    </source>
</evidence>
<organism evidence="15 16">
    <name type="scientific">Sus scrofa</name>
    <name type="common">Pig</name>
    <dbReference type="NCBI Taxonomy" id="9823"/>
    <lineage>
        <taxon>Eukaryota</taxon>
        <taxon>Metazoa</taxon>
        <taxon>Chordata</taxon>
        <taxon>Craniata</taxon>
        <taxon>Vertebrata</taxon>
        <taxon>Euteleostomi</taxon>
        <taxon>Mammalia</taxon>
        <taxon>Eutheria</taxon>
        <taxon>Laurasiatheria</taxon>
        <taxon>Artiodactyla</taxon>
        <taxon>Suina</taxon>
        <taxon>Suidae</taxon>
        <taxon>Sus</taxon>
    </lineage>
</organism>
<evidence type="ECO:0000259" key="13">
    <source>
        <dbReference type="PROSITE" id="PS51293"/>
    </source>
</evidence>
<evidence type="ECO:0000256" key="7">
    <source>
        <dbReference type="ARBA" id="ARBA00025193"/>
    </source>
</evidence>
<proteinExistence type="predicted"/>
<keyword evidence="10" id="KW-0175">Coiled coil</keyword>
<dbReference type="Proteomes" id="UP000008227">
    <property type="component" value="Unassembled WGS sequence"/>
</dbReference>
<feature type="domain" description="Myb-like" evidence="12">
    <location>
        <begin position="341"/>
        <end position="395"/>
    </location>
</feature>
<keyword evidence="16" id="KW-1185">Reference proteome</keyword>
<evidence type="ECO:0000259" key="14">
    <source>
        <dbReference type="PROSITE" id="PS51294"/>
    </source>
</evidence>
<accession>A0A8W4FDP6</accession>
<gene>
    <name evidence="15" type="primary">SNAPC4</name>
</gene>
<dbReference type="InterPro" id="IPR017930">
    <property type="entry name" value="Myb_dom"/>
</dbReference>
<reference evidence="15" key="2">
    <citation type="submission" date="2025-08" db="UniProtKB">
        <authorList>
            <consortium name="Ensembl"/>
        </authorList>
    </citation>
    <scope>IDENTIFICATION</scope>
</reference>
<feature type="region of interest" description="Disordered" evidence="11">
    <location>
        <begin position="806"/>
        <end position="830"/>
    </location>
</feature>
<feature type="region of interest" description="Disordered" evidence="11">
    <location>
        <begin position="927"/>
        <end position="978"/>
    </location>
</feature>
<dbReference type="PANTHER" id="PTHR46621:SF1">
    <property type="entry name" value="SNRNA-ACTIVATING PROTEIN COMPLEX SUBUNIT 4"/>
    <property type="match status" value="1"/>
</dbReference>
<evidence type="ECO:0000256" key="5">
    <source>
        <dbReference type="ARBA" id="ARBA00023163"/>
    </source>
</evidence>
<dbReference type="InterPro" id="IPR009057">
    <property type="entry name" value="Homeodomain-like_sf"/>
</dbReference>
<dbReference type="Ensembl" id="ENSSSCT00000104816.1">
    <property type="protein sequence ID" value="ENSSSCP00000076430.1"/>
    <property type="gene ID" value="ENSSSCG00000038262.3"/>
</dbReference>
<name>A0A8W4FDP6_PIG</name>
<dbReference type="SUPFAM" id="SSF46689">
    <property type="entry name" value="Homeodomain-like"/>
    <property type="match status" value="3"/>
</dbReference>
<feature type="compositionally biased region" description="Low complexity" evidence="11">
    <location>
        <begin position="1226"/>
        <end position="1240"/>
    </location>
</feature>
<dbReference type="CDD" id="cd00167">
    <property type="entry name" value="SANT"/>
    <property type="match status" value="4"/>
</dbReference>
<dbReference type="FunFam" id="1.10.10.60:FF:000016">
    <property type="entry name" value="Transcriptional activator Myb isoform A"/>
    <property type="match status" value="1"/>
</dbReference>
<feature type="coiled-coil region" evidence="10">
    <location>
        <begin position="221"/>
        <end position="248"/>
    </location>
</feature>
<keyword evidence="3" id="KW-0805">Transcription regulation</keyword>
<feature type="domain" description="Myb-like" evidence="12">
    <location>
        <begin position="448"/>
        <end position="499"/>
    </location>
</feature>
<dbReference type="PROSITE" id="PS51294">
    <property type="entry name" value="HTH_MYB"/>
    <property type="match status" value="3"/>
</dbReference>
<evidence type="ECO:0000256" key="2">
    <source>
        <dbReference type="ARBA" id="ARBA00022737"/>
    </source>
</evidence>
<keyword evidence="4" id="KW-0238">DNA-binding</keyword>
<dbReference type="InterPro" id="IPR001005">
    <property type="entry name" value="SANT/Myb"/>
</dbReference>
<evidence type="ECO:0000256" key="4">
    <source>
        <dbReference type="ARBA" id="ARBA00023125"/>
    </source>
</evidence>
<evidence type="ECO:0000256" key="9">
    <source>
        <dbReference type="ARBA" id="ARBA00079701"/>
    </source>
</evidence>
<feature type="domain" description="HTH myb-type" evidence="14">
    <location>
        <begin position="396"/>
        <end position="451"/>
    </location>
</feature>
<keyword evidence="6" id="KW-0539">Nucleus</keyword>
<feature type="compositionally biased region" description="Acidic residues" evidence="11">
    <location>
        <begin position="31"/>
        <end position="52"/>
    </location>
</feature>
<feature type="compositionally biased region" description="Basic residues" evidence="11">
    <location>
        <begin position="497"/>
        <end position="514"/>
    </location>
</feature>
<feature type="compositionally biased region" description="Low complexity" evidence="11">
    <location>
        <begin position="581"/>
        <end position="592"/>
    </location>
</feature>
<dbReference type="InterPro" id="IPR017884">
    <property type="entry name" value="SANT_dom"/>
</dbReference>
<evidence type="ECO:0000313" key="15">
    <source>
        <dbReference type="Ensembl" id="ENSSSCP00000076430.1"/>
    </source>
</evidence>
<keyword evidence="5" id="KW-0804">Transcription</keyword>
<evidence type="ECO:0000259" key="12">
    <source>
        <dbReference type="PROSITE" id="PS50090"/>
    </source>
</evidence>
<reference evidence="15" key="1">
    <citation type="journal article" date="2020" name="Gigascience">
        <title>An improved pig reference genome sequence to enable pig genetics and genomics research.</title>
        <authorList>
            <person name="Warr A."/>
            <person name="Affara N."/>
            <person name="Aken B."/>
            <person name="Beiki H."/>
            <person name="Bickhart D.M."/>
            <person name="Billis K."/>
            <person name="Chow W."/>
            <person name="Eory L."/>
            <person name="Finlayson H.A."/>
            <person name="Flicek P."/>
            <person name="Giron C.G."/>
            <person name="Griffin D.K."/>
            <person name="Hall R."/>
            <person name="Hannum G."/>
            <person name="Hourlier T."/>
            <person name="Howe K."/>
            <person name="Hume D.A."/>
            <person name="Izuogu O."/>
            <person name="Kim K."/>
            <person name="Koren S."/>
            <person name="Liu H."/>
            <person name="Manchanda N."/>
            <person name="Martin F.J."/>
            <person name="Nonneman D.J."/>
            <person name="O'Connor R.E."/>
            <person name="Phillippy A.M."/>
            <person name="Rohrer G.A."/>
            <person name="Rosen B.D."/>
            <person name="Rund L.A."/>
            <person name="Sargent C.A."/>
            <person name="Schook L.B."/>
            <person name="Schroeder S.G."/>
            <person name="Schwartz A.S."/>
            <person name="Skinner B.M."/>
            <person name="Talbot R."/>
            <person name="Tseng E."/>
            <person name="Tuggle C.K."/>
            <person name="Watson M."/>
            <person name="Smith T.P.L."/>
            <person name="Archibald A.L."/>
        </authorList>
    </citation>
    <scope>NUCLEOTIDE SEQUENCE [LARGE SCALE GENOMIC DNA]</scope>
    <source>
        <strain evidence="15">Duroc</strain>
    </source>
</reference>
<dbReference type="Pfam" id="PF13921">
    <property type="entry name" value="Myb_DNA-bind_6"/>
    <property type="match status" value="2"/>
</dbReference>
<dbReference type="GO" id="GO:0003677">
    <property type="term" value="F:DNA binding"/>
    <property type="evidence" value="ECO:0007669"/>
    <property type="project" value="UniProtKB-KW"/>
</dbReference>
<dbReference type="GeneTree" id="ENSGT00940000160404"/>
<evidence type="ECO:0000256" key="1">
    <source>
        <dbReference type="ARBA" id="ARBA00022553"/>
    </source>
</evidence>
<feature type="domain" description="Myb-like" evidence="12">
    <location>
        <begin position="396"/>
        <end position="447"/>
    </location>
</feature>
<evidence type="ECO:0000256" key="3">
    <source>
        <dbReference type="ARBA" id="ARBA00023015"/>
    </source>
</evidence>
<feature type="compositionally biased region" description="Pro residues" evidence="11">
    <location>
        <begin position="962"/>
        <end position="971"/>
    </location>
</feature>
<dbReference type="PROSITE" id="PS50090">
    <property type="entry name" value="MYB_LIKE"/>
    <property type="match status" value="4"/>
</dbReference>
<evidence type="ECO:0000313" key="16">
    <source>
        <dbReference type="Proteomes" id="UP000008227"/>
    </source>
</evidence>
<keyword evidence="1" id="KW-0597">Phosphoprotein</keyword>
<dbReference type="InterPro" id="IPR051575">
    <property type="entry name" value="Myb-like_DNA-bd"/>
</dbReference>
<keyword evidence="2" id="KW-0677">Repeat</keyword>
<dbReference type="SMART" id="SM00717">
    <property type="entry name" value="SANT"/>
    <property type="match status" value="5"/>
</dbReference>
<feature type="region of interest" description="Disordered" evidence="11">
    <location>
        <begin position="494"/>
        <end position="675"/>
    </location>
</feature>
<evidence type="ECO:0000256" key="6">
    <source>
        <dbReference type="ARBA" id="ARBA00023242"/>
    </source>
</evidence>
<dbReference type="FunFam" id="1.10.10.60:FF:000314">
    <property type="entry name" value="Small nuclear RNA-activating complex, polypeptide 4"/>
    <property type="match status" value="1"/>
</dbReference>
<dbReference type="FunFam" id="1.10.10.60:FF:000321">
    <property type="entry name" value="Small nuclear RNA-activating complex, polypeptide 4"/>
    <property type="match status" value="1"/>
</dbReference>
<feature type="region of interest" description="Disordered" evidence="11">
    <location>
        <begin position="16"/>
        <end position="82"/>
    </location>
</feature>
<feature type="domain" description="HTH myb-type" evidence="14">
    <location>
        <begin position="452"/>
        <end position="503"/>
    </location>
</feature>
<sequence>MDVDAEREKISKEIKELERILDPGSSGINDDVSESSLDSDSEAESLPDDDADATGPLLSEDERWGDASNDEDDAKERALPEDPETCLQLNMVYQEVVREKLAEVSLLLAQNREQQEEVSWALAGSGGRRVKDGRSPPARLYVGHFMKPYFKDKVTGAGPPANEDTREKAAQGVKAFEELLVTKWKSWEKALLRKAVVSDRLQRLLQPKLLKLEYLQQKQSRATSDAERQALEKQVREAEKEVQDISQLPEEALLGHRLDSHDWEKIANVNFEGGRSAEETRKFWQNHEHPSINKQEWSAQEVDRLKAIAAKHGHLRWQEIAEELGTRRSAFQCLQKYQQHNAALKRREWTQEEDRMLTQLVQAMGVGSHIPYRRIAYYMEGRDSTQLIYRWTKSLDPALKKGLWAPEEDAKLLQAVAKYGEQDWFKIREEVPGRSDAQCRDRYLRRLRLSLKKGRWSAQEEERLLELIGKHGVGHWAKIASELPHRTDSQCLSKWKIMARKQQSRGRRRRRPLRRVCWSSSSEDSEDSGDSGGSSSSSSSSEDVEPEGAPEARADGPAPPSAQHPVPDMDLWVPTRQSARVPWGVGPGAWPGHRSASPRPPEGSDVAPGEEAGRAQAPSETPSASLRGGGCPRSADARPSGSEGLKEKLRRPRLLGSPLGPSPSDGSVARPRVQPRWRRRHALQRRLLERQLLMAVSPWVGDVTLPCAPWRPAVLHRRADGIGKQLQGARLASTPVFTLLIQLFRIDTAGCMEVVRERRAQPPALPSGGRVSLHSFLSQVPSSARNSPGDARLPLPLFRCSVGEGPTRASDLAPCSAPAPSGPRPKPKTVSELLREKRLREARARKAAQGPAVLPPQGLLSSPAILQPLPPQQLPVSGAVLSGPGGPAVASPGAPGPWASAKEGPPSLHALALAPASMAAGVTPAAPRAPALGPSQVPASCHLSSLGQSQAPATSRKQGLPEAPPFLPAAPSPIQLPVQPRSLTPALAAHTGASHVVASTPLPVTWVLTAQGLLPVPAVVGLPRPAGPPDPEGLSGTPPPSLTETRAGRGPKQPPAHVSGLERPPPPWPGPEKGAPDLRLLSQESEAAVRGWLTGQRGVCVPPLASRLPYQPPTLCSLRALSGLLLHKKALEHRAASLVPSGAAGAQQAPLGQVRERLQSSPAYLLLKARFLAAFALPALLATLPPHGVPTTLSAAAGVDSESDDDSLDELELADNGGPLGGWPSGRQAGPAAPTPTQGAPGEGSAAPGLDSDDLDILRTRHAWHARKRRRLV</sequence>
<feature type="domain" description="HTH myb-type" evidence="14">
    <location>
        <begin position="289"/>
        <end position="345"/>
    </location>
</feature>
<evidence type="ECO:0000256" key="8">
    <source>
        <dbReference type="ARBA" id="ARBA00071222"/>
    </source>
</evidence>
<feature type="region of interest" description="Disordered" evidence="11">
    <location>
        <begin position="884"/>
        <end position="903"/>
    </location>
</feature>
<feature type="compositionally biased region" description="Polar residues" evidence="11">
    <location>
        <begin position="942"/>
        <end position="957"/>
    </location>
</feature>
<feature type="domain" description="SANT" evidence="13">
    <location>
        <begin position="451"/>
        <end position="500"/>
    </location>
</feature>
<dbReference type="AlphaFoldDB" id="A0A8W4FDP6"/>
<feature type="compositionally biased region" description="Low complexity" evidence="11">
    <location>
        <begin position="887"/>
        <end position="903"/>
    </location>
</feature>